<evidence type="ECO:0000313" key="4">
    <source>
        <dbReference type="Proteomes" id="UP000261223"/>
    </source>
</evidence>
<dbReference type="RefSeq" id="WP_117741512.1">
    <property type="nucleotide sequence ID" value="NZ_QRWN01000010.1"/>
</dbReference>
<dbReference type="InterPro" id="IPR048467">
    <property type="entry name" value="MACPF_D3"/>
</dbReference>
<organism evidence="3 4">
    <name type="scientific">Bacteroides stercoris</name>
    <dbReference type="NCBI Taxonomy" id="46506"/>
    <lineage>
        <taxon>Bacteria</taxon>
        <taxon>Pseudomonadati</taxon>
        <taxon>Bacteroidota</taxon>
        <taxon>Bacteroidia</taxon>
        <taxon>Bacteroidales</taxon>
        <taxon>Bacteroidaceae</taxon>
        <taxon>Bacteroides</taxon>
    </lineage>
</organism>
<dbReference type="Proteomes" id="UP000261223">
    <property type="component" value="Unassembled WGS sequence"/>
</dbReference>
<dbReference type="PROSITE" id="PS51257">
    <property type="entry name" value="PROKAR_LIPOPROTEIN"/>
    <property type="match status" value="1"/>
</dbReference>
<dbReference type="PROSITE" id="PS51412">
    <property type="entry name" value="MACPF_2"/>
    <property type="match status" value="1"/>
</dbReference>
<dbReference type="Gene3D" id="3.30.420.400">
    <property type="match status" value="1"/>
</dbReference>
<dbReference type="Proteomes" id="UP000431177">
    <property type="component" value="Unassembled WGS sequence"/>
</dbReference>
<protein>
    <recommendedName>
        <fullName evidence="1">MACPF domain-containing protein</fullName>
    </recommendedName>
</protein>
<dbReference type="InterPro" id="IPR020864">
    <property type="entry name" value="MACPF"/>
</dbReference>
<dbReference type="EMBL" id="QSSV01000007">
    <property type="protein sequence ID" value="RGM13944.1"/>
    <property type="molecule type" value="Genomic_DNA"/>
</dbReference>
<dbReference type="EMBL" id="WCLA01000042">
    <property type="protein sequence ID" value="KAB5324931.1"/>
    <property type="molecule type" value="Genomic_DNA"/>
</dbReference>
<evidence type="ECO:0000313" key="2">
    <source>
        <dbReference type="EMBL" id="KAB5324931.1"/>
    </source>
</evidence>
<dbReference type="AlphaFoldDB" id="A0A3E4UR29"/>
<dbReference type="Pfam" id="PF20785">
    <property type="entry name" value="MACPF_D3"/>
    <property type="match status" value="1"/>
</dbReference>
<evidence type="ECO:0000313" key="3">
    <source>
        <dbReference type="EMBL" id="RGM13944.1"/>
    </source>
</evidence>
<sequence>MKKSYLFITLILGLMVTGCTNDESFDKLVGTNGNGIIVLQERNSDLPKTIQTHPVVLEKKEITRATNENGGIIGNSDALLGYSYSIGNSILGDYENVISPVVNLAKVKEYGSDYITARSLQNFMSDRFSYSDYDSYASKLSQTKKVSSGFQLNLGLFKLGRKKKTEETFKSELTSSQKVVYGELNLLLKNSSFNLQASDGSRKFYSRECLSTVFLRNLYSSTIGNIMDTYGGFVLTGYVTGGKACALYTGLSRSGSNSTSKETGMEKSIDASFSWKNNSASGDFQFGKGNFNYTSSEYNMEQLFTKMWVYGGDPAGLNMNSAQDLTSINFDLSPWVASLSDSKKHTIIDITENGLYPLSAFIIEENFKKRMDDTSAGILEKYPSFVEPHIEIMRVFERYGSSNEALYDVVPVLFTRQGDRIILRSGNTVTDTELRRNENVTVFNQKAVEIKEQKQAFYGLRISSNSVTRLNPNLGKPLCINLPKVDESTMYTYTNPRTGIQYIYDTVNKIAFSHYTDDLDGDWILDDYGIRDWIEALPTKSISMATLANSYRIIGL</sequence>
<proteinExistence type="predicted"/>
<evidence type="ECO:0000313" key="5">
    <source>
        <dbReference type="Proteomes" id="UP000431177"/>
    </source>
</evidence>
<reference evidence="2 5" key="2">
    <citation type="journal article" date="2019" name="Nat. Med.">
        <title>A library of human gut bacterial isolates paired with longitudinal multiomics data enables mechanistic microbiome research.</title>
        <authorList>
            <person name="Poyet M."/>
            <person name="Groussin M."/>
            <person name="Gibbons S.M."/>
            <person name="Avila-Pacheco J."/>
            <person name="Jiang X."/>
            <person name="Kearney S.M."/>
            <person name="Perrotta A.R."/>
            <person name="Berdy B."/>
            <person name="Zhao S."/>
            <person name="Lieberman T.D."/>
            <person name="Swanson P.K."/>
            <person name="Smith M."/>
            <person name="Roesemann S."/>
            <person name="Alexander J.E."/>
            <person name="Rich S.A."/>
            <person name="Livny J."/>
            <person name="Vlamakis H."/>
            <person name="Clish C."/>
            <person name="Bullock K."/>
            <person name="Deik A."/>
            <person name="Scott J."/>
            <person name="Pierce K.A."/>
            <person name="Xavier R.J."/>
            <person name="Alm E.J."/>
        </authorList>
    </citation>
    <scope>NUCLEOTIDE SEQUENCE [LARGE SCALE GENOMIC DNA]</scope>
    <source>
        <strain evidence="2 5">BIOML-A2</strain>
    </source>
</reference>
<name>A0A3E4UR29_BACSE</name>
<dbReference type="InterPro" id="IPR048468">
    <property type="entry name" value="MACPF_D2"/>
</dbReference>
<evidence type="ECO:0000259" key="1">
    <source>
        <dbReference type="PROSITE" id="PS51412"/>
    </source>
</evidence>
<gene>
    <name evidence="3" type="ORF">DXC34_06565</name>
    <name evidence="2" type="ORF">F9950_15700</name>
</gene>
<dbReference type="Gene3D" id="3.30.160.840">
    <property type="match status" value="1"/>
</dbReference>
<dbReference type="Pfam" id="PF01823">
    <property type="entry name" value="MACPF"/>
    <property type="match status" value="1"/>
</dbReference>
<accession>A0A3E4UR29</accession>
<comment type="caution">
    <text evidence="3">The sequence shown here is derived from an EMBL/GenBank/DDBJ whole genome shotgun (WGS) entry which is preliminary data.</text>
</comment>
<reference evidence="3 4" key="1">
    <citation type="submission" date="2018-08" db="EMBL/GenBank/DDBJ databases">
        <title>A genome reference for cultivated species of the human gut microbiota.</title>
        <authorList>
            <person name="Zou Y."/>
            <person name="Xue W."/>
            <person name="Luo G."/>
        </authorList>
    </citation>
    <scope>NUCLEOTIDE SEQUENCE [LARGE SCALE GENOMIC DNA]</scope>
    <source>
        <strain evidence="3 4">TF03-6</strain>
    </source>
</reference>
<dbReference type="Pfam" id="PF20779">
    <property type="entry name" value="MACPF_D2"/>
    <property type="match status" value="1"/>
</dbReference>
<feature type="domain" description="MACPF" evidence="1">
    <location>
        <begin position="15"/>
        <end position="393"/>
    </location>
</feature>